<name>A0A914X1X3_9BILA</name>
<feature type="region of interest" description="Disordered" evidence="1">
    <location>
        <begin position="1"/>
        <end position="184"/>
    </location>
</feature>
<evidence type="ECO:0000256" key="1">
    <source>
        <dbReference type="SAM" id="MobiDB-lite"/>
    </source>
</evidence>
<dbReference type="WBParaSite" id="PSAMB.scaffold5size155369.g266.t1">
    <property type="protein sequence ID" value="PSAMB.scaffold5size155369.g266.t1"/>
    <property type="gene ID" value="PSAMB.scaffold5size155369.g266"/>
</dbReference>
<feature type="compositionally biased region" description="Low complexity" evidence="1">
    <location>
        <begin position="112"/>
        <end position="128"/>
    </location>
</feature>
<dbReference type="AlphaFoldDB" id="A0A914X1X3"/>
<dbReference type="Proteomes" id="UP000887566">
    <property type="component" value="Unplaced"/>
</dbReference>
<reference evidence="3" key="1">
    <citation type="submission" date="2022-11" db="UniProtKB">
        <authorList>
            <consortium name="WormBaseParasite"/>
        </authorList>
    </citation>
    <scope>IDENTIFICATION</scope>
</reference>
<protein>
    <submittedName>
        <fullName evidence="3">Uncharacterized protein</fullName>
    </submittedName>
</protein>
<organism evidence="2 3">
    <name type="scientific">Plectus sambesii</name>
    <dbReference type="NCBI Taxonomy" id="2011161"/>
    <lineage>
        <taxon>Eukaryota</taxon>
        <taxon>Metazoa</taxon>
        <taxon>Ecdysozoa</taxon>
        <taxon>Nematoda</taxon>
        <taxon>Chromadorea</taxon>
        <taxon>Plectida</taxon>
        <taxon>Plectina</taxon>
        <taxon>Plectoidea</taxon>
        <taxon>Plectidae</taxon>
        <taxon>Plectus</taxon>
    </lineage>
</organism>
<feature type="compositionally biased region" description="Low complexity" evidence="1">
    <location>
        <begin position="21"/>
        <end position="32"/>
    </location>
</feature>
<feature type="compositionally biased region" description="Low complexity" evidence="1">
    <location>
        <begin position="154"/>
        <end position="170"/>
    </location>
</feature>
<sequence length="184" mass="19957">MEDQKTLAESPSDQQREHVGTTSAATSSTSSSARRKRNRRKKRKPQDDKKEGCSNSSSTKITKTGDTVPVELIRPSASTSSRDNSHPAYTFGDQASRMVNAPVTGDISFGDNHNNSSNSHTNVTSHSHGAGTNLSGPFTGERPTIIQNYHNYGSSPSPSTSLSTPSQPVSEDWQRRFTTQVLHP</sequence>
<evidence type="ECO:0000313" key="3">
    <source>
        <dbReference type="WBParaSite" id="PSAMB.scaffold5size155369.g266.t1"/>
    </source>
</evidence>
<evidence type="ECO:0000313" key="2">
    <source>
        <dbReference type="Proteomes" id="UP000887566"/>
    </source>
</evidence>
<proteinExistence type="predicted"/>
<accession>A0A914X1X3</accession>
<feature type="compositionally biased region" description="Basic residues" evidence="1">
    <location>
        <begin position="33"/>
        <end position="44"/>
    </location>
</feature>
<feature type="compositionally biased region" description="Polar residues" evidence="1">
    <location>
        <begin position="53"/>
        <end position="65"/>
    </location>
</feature>
<keyword evidence="2" id="KW-1185">Reference proteome</keyword>